<dbReference type="AlphaFoldDB" id="A0A7X3K9L0"/>
<dbReference type="SUPFAM" id="SSF58104">
    <property type="entry name" value="Methyl-accepting chemotaxis protein (MCP) signaling domain"/>
    <property type="match status" value="1"/>
</dbReference>
<keyword evidence="5" id="KW-0472">Membrane</keyword>
<comment type="caution">
    <text evidence="8">The sequence shown here is derived from an EMBL/GenBank/DDBJ whole genome shotgun (WGS) entry which is preliminary data.</text>
</comment>
<name>A0A7X3K9L0_9BURK</name>
<comment type="similarity">
    <text evidence="3">Belongs to the methyl-accepting chemotaxis (MCP) protein family.</text>
</comment>
<dbReference type="CDD" id="cd06225">
    <property type="entry name" value="HAMP"/>
    <property type="match status" value="1"/>
</dbReference>
<evidence type="ECO:0000256" key="1">
    <source>
        <dbReference type="ARBA" id="ARBA00004370"/>
    </source>
</evidence>
<dbReference type="Pfam" id="PF17201">
    <property type="entry name" value="Cache_3-Cache_2"/>
    <property type="match status" value="1"/>
</dbReference>
<dbReference type="InterPro" id="IPR004089">
    <property type="entry name" value="MCPsignal_dom"/>
</dbReference>
<dbReference type="FunFam" id="1.10.287.950:FF:000001">
    <property type="entry name" value="Methyl-accepting chemotaxis sensory transducer"/>
    <property type="match status" value="1"/>
</dbReference>
<feature type="transmembrane region" description="Helical" evidence="5">
    <location>
        <begin position="20"/>
        <end position="39"/>
    </location>
</feature>
<dbReference type="Pfam" id="PF00015">
    <property type="entry name" value="MCPsignal"/>
    <property type="match status" value="1"/>
</dbReference>
<dbReference type="GO" id="GO:0005886">
    <property type="term" value="C:plasma membrane"/>
    <property type="evidence" value="ECO:0007669"/>
    <property type="project" value="TreeGrafter"/>
</dbReference>
<evidence type="ECO:0000256" key="4">
    <source>
        <dbReference type="PROSITE-ProRule" id="PRU00284"/>
    </source>
</evidence>
<dbReference type="GO" id="GO:0006935">
    <property type="term" value="P:chemotaxis"/>
    <property type="evidence" value="ECO:0007669"/>
    <property type="project" value="TreeGrafter"/>
</dbReference>
<dbReference type="GO" id="GO:0007165">
    <property type="term" value="P:signal transduction"/>
    <property type="evidence" value="ECO:0007669"/>
    <property type="project" value="UniProtKB-KW"/>
</dbReference>
<keyword evidence="5" id="KW-1133">Transmembrane helix</keyword>
<dbReference type="InterPro" id="IPR051310">
    <property type="entry name" value="MCP_chemotaxis"/>
</dbReference>
<dbReference type="PROSITE" id="PS50885">
    <property type="entry name" value="HAMP"/>
    <property type="match status" value="1"/>
</dbReference>
<feature type="domain" description="Methyl-accepting transducer" evidence="6">
    <location>
        <begin position="412"/>
        <end position="641"/>
    </location>
</feature>
<keyword evidence="5" id="KW-0812">Transmembrane</keyword>
<dbReference type="CDD" id="cd11386">
    <property type="entry name" value="MCP_signal"/>
    <property type="match status" value="1"/>
</dbReference>
<dbReference type="Gene3D" id="3.30.450.20">
    <property type="entry name" value="PAS domain"/>
    <property type="match status" value="1"/>
</dbReference>
<dbReference type="SMART" id="SM00283">
    <property type="entry name" value="MA"/>
    <property type="match status" value="1"/>
</dbReference>
<evidence type="ECO:0000256" key="5">
    <source>
        <dbReference type="SAM" id="Phobius"/>
    </source>
</evidence>
<gene>
    <name evidence="8" type="ORF">GPY61_19610</name>
</gene>
<proteinExistence type="inferred from homology"/>
<feature type="transmembrane region" description="Helical" evidence="5">
    <location>
        <begin position="334"/>
        <end position="353"/>
    </location>
</feature>
<dbReference type="PROSITE" id="PS50111">
    <property type="entry name" value="CHEMOTAXIS_TRANSDUC_2"/>
    <property type="match status" value="1"/>
</dbReference>
<dbReference type="Gene3D" id="1.10.287.950">
    <property type="entry name" value="Methyl-accepting chemotaxis protein"/>
    <property type="match status" value="1"/>
</dbReference>
<evidence type="ECO:0000259" key="6">
    <source>
        <dbReference type="PROSITE" id="PS50111"/>
    </source>
</evidence>
<evidence type="ECO:0000256" key="3">
    <source>
        <dbReference type="ARBA" id="ARBA00029447"/>
    </source>
</evidence>
<dbReference type="RefSeq" id="WP_056328846.1">
    <property type="nucleotide sequence ID" value="NZ_WSES01000006.1"/>
</dbReference>
<dbReference type="SUPFAM" id="SSF103190">
    <property type="entry name" value="Sensory domain-like"/>
    <property type="match status" value="1"/>
</dbReference>
<evidence type="ECO:0000313" key="9">
    <source>
        <dbReference type="Proteomes" id="UP000443353"/>
    </source>
</evidence>
<dbReference type="Pfam" id="PF00672">
    <property type="entry name" value="HAMP"/>
    <property type="match status" value="1"/>
</dbReference>
<accession>A0A7X3K9L0</accession>
<keyword evidence="2" id="KW-0488">Methylation</keyword>
<dbReference type="InterPro" id="IPR033462">
    <property type="entry name" value="Cache_3-Cache_2"/>
</dbReference>
<keyword evidence="9" id="KW-1185">Reference proteome</keyword>
<dbReference type="GO" id="GO:0004888">
    <property type="term" value="F:transmembrane signaling receptor activity"/>
    <property type="evidence" value="ECO:0007669"/>
    <property type="project" value="TreeGrafter"/>
</dbReference>
<evidence type="ECO:0000313" key="8">
    <source>
        <dbReference type="EMBL" id="MVW62146.1"/>
    </source>
</evidence>
<dbReference type="PANTHER" id="PTHR43531">
    <property type="entry name" value="PROTEIN ICFG"/>
    <property type="match status" value="1"/>
</dbReference>
<evidence type="ECO:0000256" key="2">
    <source>
        <dbReference type="ARBA" id="ARBA00022481"/>
    </source>
</evidence>
<sequence>MNKKSFSVANLTVGAKITAFTFALVSVILAGLVFTITWTTSSMLHARAIANVNSELQSVVNAVEMFDNVMKSQATSFGRIFATHFEGEFTLDPDAMVAAGDKQVPTLNSNGKPLNLDFTLPDRFTHQTGGNATIFVASGDDFVRISTSVKKENGDRAVGTVLAHESPAYAAIRAGKPYVGLVRLFGKQFMTDYEPIRDASGKVIGILYIGLDVDANIAALRDRIRKMKVGDTGYYYVLDATPGKTYGDLIVHPVKEGKNILASKDASGREFIKEMLATKHGLIQYPWQNAEAGETSPRTKVAAYTLFKDWNWMIAGGTYEDEITKEAASLRNRYIAIGLVALAIFAAILHTVMKHTVTRPLVRARDAAVRIAEGDLTVRIPVDRSDEIGLLADAMNNISGSLSTVVGQVRSGAEQIANASGEISTGNLDLCSRTEQQAANLASTVNSMQDLTETVRRNAGDAHEANQLAVNTSMVAQEGGRMVREVIDTMDTIKASSGKIGDIIGVIDGIAFQTNILALNAAVEAARAGEQGRGFAVVATEVRNLAQRSAAAAKEIKGLIVASTAEVDAGSRIVQEAGVTMNEVLASAEKVTAIMARISTANAAQSTGIEHINRSIGEMDQVTQQNAALVEEASAAAQAMQEQADQLARSVRLFKLDQQQATKRTALAQY</sequence>
<reference evidence="8 9" key="1">
    <citation type="submission" date="2019-12" db="EMBL/GenBank/DDBJ databases">
        <authorList>
            <person name="Li C."/>
            <person name="Zhao J."/>
        </authorList>
    </citation>
    <scope>NUCLEOTIDE SEQUENCE [LARGE SCALE GENOMIC DNA]</scope>
    <source>
        <strain evidence="8 9">NEAU-DD11</strain>
    </source>
</reference>
<organism evidence="8 9">
    <name type="scientific">Massilia cellulosiltytica</name>
    <dbReference type="NCBI Taxonomy" id="2683234"/>
    <lineage>
        <taxon>Bacteria</taxon>
        <taxon>Pseudomonadati</taxon>
        <taxon>Pseudomonadota</taxon>
        <taxon>Betaproteobacteria</taxon>
        <taxon>Burkholderiales</taxon>
        <taxon>Oxalobacteraceae</taxon>
        <taxon>Telluria group</taxon>
        <taxon>Massilia</taxon>
    </lineage>
</organism>
<keyword evidence="4" id="KW-0807">Transducer</keyword>
<dbReference type="Proteomes" id="UP000443353">
    <property type="component" value="Unassembled WGS sequence"/>
</dbReference>
<dbReference type="CDD" id="cd12912">
    <property type="entry name" value="PDC2_MCP_like"/>
    <property type="match status" value="1"/>
</dbReference>
<dbReference type="EMBL" id="WSES01000006">
    <property type="protein sequence ID" value="MVW62146.1"/>
    <property type="molecule type" value="Genomic_DNA"/>
</dbReference>
<dbReference type="InterPro" id="IPR029151">
    <property type="entry name" value="Sensor-like_sf"/>
</dbReference>
<dbReference type="SMART" id="SM00304">
    <property type="entry name" value="HAMP"/>
    <property type="match status" value="1"/>
</dbReference>
<protein>
    <submittedName>
        <fullName evidence="8">HAMP domain-containing protein</fullName>
    </submittedName>
</protein>
<dbReference type="PANTHER" id="PTHR43531:SF14">
    <property type="entry name" value="METHYL-ACCEPTING CHEMOTAXIS PROTEIN I-RELATED"/>
    <property type="match status" value="1"/>
</dbReference>
<feature type="domain" description="HAMP" evidence="7">
    <location>
        <begin position="355"/>
        <end position="407"/>
    </location>
</feature>
<comment type="subcellular location">
    <subcellularLocation>
        <location evidence="1">Membrane</location>
    </subcellularLocation>
</comment>
<dbReference type="InterPro" id="IPR003660">
    <property type="entry name" value="HAMP_dom"/>
</dbReference>
<evidence type="ECO:0000259" key="7">
    <source>
        <dbReference type="PROSITE" id="PS50885"/>
    </source>
</evidence>